<dbReference type="InterPro" id="IPR036249">
    <property type="entry name" value="Thioredoxin-like_sf"/>
</dbReference>
<dbReference type="InterPro" id="IPR004045">
    <property type="entry name" value="Glutathione_S-Trfase_N"/>
</dbReference>
<sequence>MYQLFIGNKNYSSWSLRPWLLATQLNIPFEEQLVPFDEGGSWNIFRKFSPTGLVPCLVDGETTVWDSLAIAEYLYESFPSVWPQDRQARAWARSAAAEMHSGFFALRNQCSMNCGVTVALREVDAALQKDLDRVEELWLQGLKRFGGPYLAGSAFTAVDAFFAPVTIRLRGYQLSLGEEAMGYCERILALPGMQDWIADALREVWRESAHDAELEMFGTIVEDRRG</sequence>
<dbReference type="CDD" id="cd03043">
    <property type="entry name" value="GST_N_1"/>
    <property type="match status" value="1"/>
</dbReference>
<dbReference type="Gene3D" id="1.20.1050.10">
    <property type="match status" value="1"/>
</dbReference>
<evidence type="ECO:0000313" key="3">
    <source>
        <dbReference type="Proteomes" id="UP001302477"/>
    </source>
</evidence>
<protein>
    <submittedName>
        <fullName evidence="2">Glutathione S-transferase family protein</fullName>
    </submittedName>
</protein>
<dbReference type="GO" id="GO:0006559">
    <property type="term" value="P:L-phenylalanine catabolic process"/>
    <property type="evidence" value="ECO:0007669"/>
    <property type="project" value="TreeGrafter"/>
</dbReference>
<dbReference type="RefSeq" id="WP_318954304.1">
    <property type="nucleotide sequence ID" value="NZ_CP137555.1"/>
</dbReference>
<dbReference type="Gene3D" id="3.40.30.10">
    <property type="entry name" value="Glutaredoxin"/>
    <property type="match status" value="1"/>
</dbReference>
<dbReference type="GO" id="GO:0016034">
    <property type="term" value="F:maleylacetoacetate isomerase activity"/>
    <property type="evidence" value="ECO:0007669"/>
    <property type="project" value="TreeGrafter"/>
</dbReference>
<dbReference type="GO" id="GO:0004364">
    <property type="term" value="F:glutathione transferase activity"/>
    <property type="evidence" value="ECO:0007669"/>
    <property type="project" value="TreeGrafter"/>
</dbReference>
<dbReference type="InterPro" id="IPR036282">
    <property type="entry name" value="Glutathione-S-Trfase_C_sf"/>
</dbReference>
<dbReference type="Pfam" id="PF13409">
    <property type="entry name" value="GST_N_2"/>
    <property type="match status" value="1"/>
</dbReference>
<dbReference type="GO" id="GO:0006749">
    <property type="term" value="P:glutathione metabolic process"/>
    <property type="evidence" value="ECO:0007669"/>
    <property type="project" value="TreeGrafter"/>
</dbReference>
<evidence type="ECO:0000259" key="1">
    <source>
        <dbReference type="PROSITE" id="PS50404"/>
    </source>
</evidence>
<accession>A0AAU0N1M6</accession>
<reference evidence="2 3" key="1">
    <citation type="submission" date="2023-10" db="EMBL/GenBank/DDBJ databases">
        <title>Description of Microbulbifer bruguierae sp. nov., isolated from the sediments of mangrove plant Bruguiera sexangula and comparative genomic analyses of the genus Microbulbifer.</title>
        <authorList>
            <person name="Long M."/>
        </authorList>
    </citation>
    <scope>NUCLEOTIDE SEQUENCE [LARGE SCALE GENOMIC DNA]</scope>
    <source>
        <strain evidence="2 3">SPO729</strain>
    </source>
</reference>
<dbReference type="InterPro" id="IPR040079">
    <property type="entry name" value="Glutathione_S-Trfase"/>
</dbReference>
<feature type="domain" description="GST N-terminal" evidence="1">
    <location>
        <begin position="2"/>
        <end position="82"/>
    </location>
</feature>
<dbReference type="Pfam" id="PF13410">
    <property type="entry name" value="GST_C_2"/>
    <property type="match status" value="1"/>
</dbReference>
<keyword evidence="3" id="KW-1185">Reference proteome</keyword>
<dbReference type="Proteomes" id="UP001302477">
    <property type="component" value="Chromosome"/>
</dbReference>
<dbReference type="PROSITE" id="PS50404">
    <property type="entry name" value="GST_NTER"/>
    <property type="match status" value="1"/>
</dbReference>
<dbReference type="SUPFAM" id="SSF47616">
    <property type="entry name" value="GST C-terminal domain-like"/>
    <property type="match status" value="1"/>
</dbReference>
<organism evidence="2 3">
    <name type="scientific">Microbulbifer pacificus</name>
    <dbReference type="NCBI Taxonomy" id="407164"/>
    <lineage>
        <taxon>Bacteria</taxon>
        <taxon>Pseudomonadati</taxon>
        <taxon>Pseudomonadota</taxon>
        <taxon>Gammaproteobacteria</taxon>
        <taxon>Cellvibrionales</taxon>
        <taxon>Microbulbiferaceae</taxon>
        <taxon>Microbulbifer</taxon>
    </lineage>
</organism>
<dbReference type="PANTHER" id="PTHR42673">
    <property type="entry name" value="MALEYLACETOACETATE ISOMERASE"/>
    <property type="match status" value="1"/>
</dbReference>
<dbReference type="AlphaFoldDB" id="A0AAU0N1M6"/>
<dbReference type="EMBL" id="CP137555">
    <property type="protein sequence ID" value="WOX05841.1"/>
    <property type="molecule type" value="Genomic_DNA"/>
</dbReference>
<name>A0AAU0N1M6_9GAMM</name>
<dbReference type="SFLD" id="SFLDS00019">
    <property type="entry name" value="Glutathione_Transferase_(cytos"/>
    <property type="match status" value="1"/>
</dbReference>
<dbReference type="SUPFAM" id="SSF52833">
    <property type="entry name" value="Thioredoxin-like"/>
    <property type="match status" value="1"/>
</dbReference>
<dbReference type="KEGG" id="mpaf:R5R33_01440"/>
<evidence type="ECO:0000313" key="2">
    <source>
        <dbReference type="EMBL" id="WOX05841.1"/>
    </source>
</evidence>
<proteinExistence type="predicted"/>
<dbReference type="CDD" id="cd03194">
    <property type="entry name" value="GST_C_3"/>
    <property type="match status" value="1"/>
</dbReference>
<dbReference type="PANTHER" id="PTHR42673:SF4">
    <property type="entry name" value="MALEYLACETOACETATE ISOMERASE"/>
    <property type="match status" value="1"/>
</dbReference>
<gene>
    <name evidence="2" type="ORF">R5R33_01440</name>
</gene>